<comment type="caution">
    <text evidence="2">The sequence shown here is derived from an EMBL/GenBank/DDBJ whole genome shotgun (WGS) entry which is preliminary data.</text>
</comment>
<feature type="region of interest" description="Disordered" evidence="1">
    <location>
        <begin position="580"/>
        <end position="608"/>
    </location>
</feature>
<feature type="compositionally biased region" description="Basic and acidic residues" evidence="1">
    <location>
        <begin position="580"/>
        <end position="589"/>
    </location>
</feature>
<organism evidence="2 3">
    <name type="scientific">Trichormus variabilis SAG 1403-4b</name>
    <dbReference type="NCBI Taxonomy" id="447716"/>
    <lineage>
        <taxon>Bacteria</taxon>
        <taxon>Bacillati</taxon>
        <taxon>Cyanobacteriota</taxon>
        <taxon>Cyanophyceae</taxon>
        <taxon>Nostocales</taxon>
        <taxon>Nostocaceae</taxon>
        <taxon>Trichormus</taxon>
    </lineage>
</organism>
<dbReference type="EMBL" id="RSCM01000022">
    <property type="protein sequence ID" value="RUS92971.1"/>
    <property type="molecule type" value="Genomic_DNA"/>
</dbReference>
<dbReference type="AlphaFoldDB" id="A0A3S1AIH8"/>
<sequence>MIQQLFVTKKYGTYADTFLMLGLAQLVEYALKTTNQKSAIQLLDQGTHYCLQLKQTVNLELIAKLNYTNLFPPVKGQKTDISKIPQETEFFDTVEKTDQRKLYREYLFQQKGKVQFNEDAPKPPHQSTQNGVILTSMRHDRNHNELWYLGWQVLGQESSRTNYGALLVALFTAFSQEAEDVNKLVNELFTQATGQKLPETASAVKIYLPTSVQGVNRIKADGNKVDSQKADWLSLWLIAGGLFTFGIAERVKIAERVYDWRAVALEPQDIPLNKYREVLNQLRKFNPPSGGHGIARFDAELILRFCQELLNHHQVQTDIEPDEFDIWQPINHFVSSFIGTHFGSKGQVYGVKEVFSLGLPGWISPKTAEELADYHNILTEHLSIVSTLSAEEGHSELLAAYRDFIASTSLENFFHFQVSYADYVVKRLADAKAKPPRLFSLNGLNLMVKNFNHRQNDQELNLTDITEDPGFLRIAKAINSATVYAGKDEHGWDRIYGLAQRLSSQAGSKKDFIIELSIFLASYENENLRIDEELKKKGKPRRIWTTKDDLDRVIHLIEDFGSSLVANLLIAYGYAKGWGKSKEANKTDSTDTSETEIDHIEERESDNE</sequence>
<keyword evidence="3" id="KW-1185">Reference proteome</keyword>
<evidence type="ECO:0000256" key="1">
    <source>
        <dbReference type="SAM" id="MobiDB-lite"/>
    </source>
</evidence>
<gene>
    <name evidence="2" type="ORF">DSM107003_47180</name>
</gene>
<accession>A0A3S1AIH8</accession>
<proteinExistence type="predicted"/>
<reference evidence="2 3" key="1">
    <citation type="journal article" date="2019" name="Genome Biol. Evol.">
        <title>Day and night: Metabolic profiles and evolutionary relationships of six axenic non-marine cyanobacteria.</title>
        <authorList>
            <person name="Will S.E."/>
            <person name="Henke P."/>
            <person name="Boedeker C."/>
            <person name="Huang S."/>
            <person name="Brinkmann H."/>
            <person name="Rohde M."/>
            <person name="Jarek M."/>
            <person name="Friedl T."/>
            <person name="Seufert S."/>
            <person name="Schumacher M."/>
            <person name="Overmann J."/>
            <person name="Neumann-Schaal M."/>
            <person name="Petersen J."/>
        </authorList>
    </citation>
    <scope>NUCLEOTIDE SEQUENCE [LARGE SCALE GENOMIC DNA]</scope>
    <source>
        <strain evidence="2 3">SAG 1403-4b</strain>
    </source>
</reference>
<dbReference type="RefSeq" id="WP_127056509.1">
    <property type="nucleotide sequence ID" value="NZ_RSCM01000022.1"/>
</dbReference>
<dbReference type="OrthoDB" id="494267at2"/>
<name>A0A3S1AIH8_ANAVA</name>
<dbReference type="Proteomes" id="UP000276103">
    <property type="component" value="Unassembled WGS sequence"/>
</dbReference>
<evidence type="ECO:0000313" key="2">
    <source>
        <dbReference type="EMBL" id="RUS92971.1"/>
    </source>
</evidence>
<protein>
    <submittedName>
        <fullName evidence="2">Uncharacterized protein</fullName>
    </submittedName>
</protein>
<evidence type="ECO:0000313" key="3">
    <source>
        <dbReference type="Proteomes" id="UP000276103"/>
    </source>
</evidence>